<dbReference type="AlphaFoldDB" id="A0A8C2FVZ6"/>
<dbReference type="Pfam" id="PF15006">
    <property type="entry name" value="DUF4517"/>
    <property type="match status" value="1"/>
</dbReference>
<feature type="compositionally biased region" description="Polar residues" evidence="1">
    <location>
        <begin position="1"/>
        <end position="11"/>
    </location>
</feature>
<gene>
    <name evidence="2" type="primary">adissp</name>
</gene>
<protein>
    <submittedName>
        <fullName evidence="2">UPF0687 protein C20orf27 homolog</fullName>
    </submittedName>
</protein>
<feature type="region of interest" description="Disordered" evidence="1">
    <location>
        <begin position="1"/>
        <end position="28"/>
    </location>
</feature>
<dbReference type="PANTHER" id="PTHR13287">
    <property type="entry name" value="ADIPOSE-SECRETED SIGNALING PROTEIN"/>
    <property type="match status" value="1"/>
</dbReference>
<evidence type="ECO:0000313" key="2">
    <source>
        <dbReference type="Ensembl" id="ENSCCRP00020061707.1"/>
    </source>
</evidence>
<organism evidence="2 3">
    <name type="scientific">Cyprinus carpio</name>
    <name type="common">Common carp</name>
    <dbReference type="NCBI Taxonomy" id="7962"/>
    <lineage>
        <taxon>Eukaryota</taxon>
        <taxon>Metazoa</taxon>
        <taxon>Chordata</taxon>
        <taxon>Craniata</taxon>
        <taxon>Vertebrata</taxon>
        <taxon>Euteleostomi</taxon>
        <taxon>Actinopterygii</taxon>
        <taxon>Neopterygii</taxon>
        <taxon>Teleostei</taxon>
        <taxon>Ostariophysi</taxon>
        <taxon>Cypriniformes</taxon>
        <taxon>Cyprinidae</taxon>
        <taxon>Cyprininae</taxon>
        <taxon>Cyprinus</taxon>
    </lineage>
</organism>
<dbReference type="PANTHER" id="PTHR13287:SF8">
    <property type="entry name" value="SI:CH211-151P13.8"/>
    <property type="match status" value="1"/>
</dbReference>
<evidence type="ECO:0000313" key="3">
    <source>
        <dbReference type="Proteomes" id="UP000694701"/>
    </source>
</evidence>
<accession>A0A8C2FVZ6</accession>
<sequence>MATGRKSSTSKGGVRFPDDDEDAPINNSCDEKLQDKVITALPEPDGAYLVKVGFLRSHHKYEIIFSLPQVPTLGKDVSLSPALRTTAKPRLRATHITPRPDGGARVVCEYSAQQEGVVQEELTLVNRNRRDSSVRVRLQARVMGTQVDIKRTMSPLVVLLIVIGKYLFKILTFVQHTVANMFTFRNPAKSVKLMVIMSLPSGLLGPTCENLNNVSDSGKNYLSLSTVEK</sequence>
<evidence type="ECO:0000256" key="1">
    <source>
        <dbReference type="SAM" id="MobiDB-lite"/>
    </source>
</evidence>
<dbReference type="InterPro" id="IPR026794">
    <property type="entry name" value="ADISSP"/>
</dbReference>
<proteinExistence type="predicted"/>
<dbReference type="Proteomes" id="UP000694701">
    <property type="component" value="Unplaced"/>
</dbReference>
<reference evidence="2" key="1">
    <citation type="submission" date="2025-08" db="UniProtKB">
        <authorList>
            <consortium name="Ensembl"/>
        </authorList>
    </citation>
    <scope>IDENTIFICATION</scope>
</reference>
<dbReference type="Ensembl" id="ENSCCRT00020067941.1">
    <property type="protein sequence ID" value="ENSCCRP00020061707.1"/>
    <property type="gene ID" value="ENSCCRG00020029149.1"/>
</dbReference>
<name>A0A8C2FVZ6_CYPCA</name>